<comment type="caution">
    <text evidence="1">The sequence shown here is derived from an EMBL/GenBank/DDBJ whole genome shotgun (WGS) entry which is preliminary data.</text>
</comment>
<accession>A0AA88AIT9</accession>
<name>A0AA88AIT9_FICCA</name>
<evidence type="ECO:0000313" key="2">
    <source>
        <dbReference type="Proteomes" id="UP001187192"/>
    </source>
</evidence>
<gene>
    <name evidence="1" type="ORF">TIFTF001_024923</name>
</gene>
<dbReference type="AlphaFoldDB" id="A0AA88AIT9"/>
<reference evidence="1" key="1">
    <citation type="submission" date="2023-07" db="EMBL/GenBank/DDBJ databases">
        <title>draft genome sequence of fig (Ficus carica).</title>
        <authorList>
            <person name="Takahashi T."/>
            <person name="Nishimura K."/>
        </authorList>
    </citation>
    <scope>NUCLEOTIDE SEQUENCE</scope>
</reference>
<sequence length="61" mass="6486">MRTMITYELAGSKPKRNPEVVIETSCHASLATEVACPAEGGWEKAFSLVVGFGVWQSGNGS</sequence>
<dbReference type="EMBL" id="BTGU01000059">
    <property type="protein sequence ID" value="GMN55803.1"/>
    <property type="molecule type" value="Genomic_DNA"/>
</dbReference>
<protein>
    <submittedName>
        <fullName evidence="1">Uncharacterized protein</fullName>
    </submittedName>
</protein>
<evidence type="ECO:0000313" key="1">
    <source>
        <dbReference type="EMBL" id="GMN55803.1"/>
    </source>
</evidence>
<organism evidence="1 2">
    <name type="scientific">Ficus carica</name>
    <name type="common">Common fig</name>
    <dbReference type="NCBI Taxonomy" id="3494"/>
    <lineage>
        <taxon>Eukaryota</taxon>
        <taxon>Viridiplantae</taxon>
        <taxon>Streptophyta</taxon>
        <taxon>Embryophyta</taxon>
        <taxon>Tracheophyta</taxon>
        <taxon>Spermatophyta</taxon>
        <taxon>Magnoliopsida</taxon>
        <taxon>eudicotyledons</taxon>
        <taxon>Gunneridae</taxon>
        <taxon>Pentapetalae</taxon>
        <taxon>rosids</taxon>
        <taxon>fabids</taxon>
        <taxon>Rosales</taxon>
        <taxon>Moraceae</taxon>
        <taxon>Ficeae</taxon>
        <taxon>Ficus</taxon>
    </lineage>
</organism>
<dbReference type="Proteomes" id="UP001187192">
    <property type="component" value="Unassembled WGS sequence"/>
</dbReference>
<keyword evidence="2" id="KW-1185">Reference proteome</keyword>
<proteinExistence type="predicted"/>